<protein>
    <submittedName>
        <fullName evidence="2">Uncharacterized protein</fullName>
    </submittedName>
</protein>
<dbReference type="Proteomes" id="UP000823674">
    <property type="component" value="Unassembled WGS sequence"/>
</dbReference>
<evidence type="ECO:0000313" key="3">
    <source>
        <dbReference type="Proteomes" id="UP000823674"/>
    </source>
</evidence>
<gene>
    <name evidence="2" type="primary">SC317g500010.1_BraROA</name>
    <name evidence="2" type="ORF">IGI04_043043</name>
</gene>
<accession>A0ABQ7KHY3</accession>
<evidence type="ECO:0000256" key="1">
    <source>
        <dbReference type="SAM" id="MobiDB-lite"/>
    </source>
</evidence>
<reference evidence="2 3" key="1">
    <citation type="submission" date="2021-03" db="EMBL/GenBank/DDBJ databases">
        <authorList>
            <person name="King G.J."/>
            <person name="Bancroft I."/>
            <person name="Baten A."/>
            <person name="Bloomfield J."/>
            <person name="Borpatragohain P."/>
            <person name="He Z."/>
            <person name="Irish N."/>
            <person name="Irwin J."/>
            <person name="Liu K."/>
            <person name="Mauleon R.P."/>
            <person name="Moore J."/>
            <person name="Morris R."/>
            <person name="Ostergaard L."/>
            <person name="Wang B."/>
            <person name="Wells R."/>
        </authorList>
    </citation>
    <scope>NUCLEOTIDE SEQUENCE [LARGE SCALE GENOMIC DNA]</scope>
    <source>
        <strain evidence="2">R-o-18</strain>
        <tissue evidence="2">Leaf</tissue>
    </source>
</reference>
<sequence>MKEIWRCEKRDLRSTTPRGHHHHSRLLTARREREREERCGEEREKKERQRGERERERSSTARASCLRDFSAELRSRISDERQGRWRLDLLNPRSTFNNIEEHERDLGRTPHLSLDLDLDLKIRDLQHHAATTTIRGCSRRGEREREERCGEEREKKERQRGERERERSSTARASCLRDFSAELRSRISDERQGRWRLIYNTTRPPPPFAAAHGEEREREKRDAVRREKRRRGSAGRERERDLRRLGLPVSGIFLQSFALEFLMRDKGAGGLYL</sequence>
<evidence type="ECO:0000313" key="2">
    <source>
        <dbReference type="EMBL" id="KAG5373639.1"/>
    </source>
</evidence>
<proteinExistence type="predicted"/>
<keyword evidence="3" id="KW-1185">Reference proteome</keyword>
<comment type="caution">
    <text evidence="2">The sequence shown here is derived from an EMBL/GenBank/DDBJ whole genome shotgun (WGS) entry which is preliminary data.</text>
</comment>
<organism evidence="2 3">
    <name type="scientific">Brassica rapa subsp. trilocularis</name>
    <dbReference type="NCBI Taxonomy" id="1813537"/>
    <lineage>
        <taxon>Eukaryota</taxon>
        <taxon>Viridiplantae</taxon>
        <taxon>Streptophyta</taxon>
        <taxon>Embryophyta</taxon>
        <taxon>Tracheophyta</taxon>
        <taxon>Spermatophyta</taxon>
        <taxon>Magnoliopsida</taxon>
        <taxon>eudicotyledons</taxon>
        <taxon>Gunneridae</taxon>
        <taxon>Pentapetalae</taxon>
        <taxon>rosids</taxon>
        <taxon>malvids</taxon>
        <taxon>Brassicales</taxon>
        <taxon>Brassicaceae</taxon>
        <taxon>Brassiceae</taxon>
        <taxon>Brassica</taxon>
    </lineage>
</organism>
<feature type="compositionally biased region" description="Basic and acidic residues" evidence="1">
    <location>
        <begin position="139"/>
        <end position="169"/>
    </location>
</feature>
<feature type="compositionally biased region" description="Basic and acidic residues" evidence="1">
    <location>
        <begin position="29"/>
        <end position="59"/>
    </location>
</feature>
<feature type="region of interest" description="Disordered" evidence="1">
    <location>
        <begin position="1"/>
        <end position="61"/>
    </location>
</feature>
<name>A0ABQ7KHY3_BRACM</name>
<feature type="region of interest" description="Disordered" evidence="1">
    <location>
        <begin position="134"/>
        <end position="171"/>
    </location>
</feature>
<feature type="region of interest" description="Disordered" evidence="1">
    <location>
        <begin position="199"/>
        <end position="239"/>
    </location>
</feature>
<dbReference type="EMBL" id="JADBGQ010000162">
    <property type="protein sequence ID" value="KAG5373639.1"/>
    <property type="molecule type" value="Genomic_DNA"/>
</dbReference>
<feature type="compositionally biased region" description="Basic and acidic residues" evidence="1">
    <location>
        <begin position="1"/>
        <end position="13"/>
    </location>
</feature>
<feature type="compositionally biased region" description="Basic and acidic residues" evidence="1">
    <location>
        <begin position="212"/>
        <end position="225"/>
    </location>
</feature>